<proteinExistence type="predicted"/>
<accession>A0A0R3T306</accession>
<dbReference type="WBParaSite" id="HNAJ_0000136001-mRNA-1">
    <property type="protein sequence ID" value="HNAJ_0000136001-mRNA-1"/>
    <property type="gene ID" value="HNAJ_0000136001"/>
</dbReference>
<dbReference type="Proteomes" id="UP000278807">
    <property type="component" value="Unassembled WGS sequence"/>
</dbReference>
<keyword evidence="2" id="KW-1185">Reference proteome</keyword>
<organism evidence="3">
    <name type="scientific">Rodentolepis nana</name>
    <name type="common">Dwarf tapeworm</name>
    <name type="synonym">Hymenolepis nana</name>
    <dbReference type="NCBI Taxonomy" id="102285"/>
    <lineage>
        <taxon>Eukaryota</taxon>
        <taxon>Metazoa</taxon>
        <taxon>Spiralia</taxon>
        <taxon>Lophotrochozoa</taxon>
        <taxon>Platyhelminthes</taxon>
        <taxon>Cestoda</taxon>
        <taxon>Eucestoda</taxon>
        <taxon>Cyclophyllidea</taxon>
        <taxon>Hymenolepididae</taxon>
        <taxon>Rodentolepis</taxon>
    </lineage>
</organism>
<dbReference type="EMBL" id="UZAE01000519">
    <property type="protein sequence ID" value="VDN97218.1"/>
    <property type="molecule type" value="Genomic_DNA"/>
</dbReference>
<evidence type="ECO:0000313" key="3">
    <source>
        <dbReference type="WBParaSite" id="HNAJ_0000136001-mRNA-1"/>
    </source>
</evidence>
<reference evidence="3" key="1">
    <citation type="submission" date="2017-02" db="UniProtKB">
        <authorList>
            <consortium name="WormBaseParasite"/>
        </authorList>
    </citation>
    <scope>IDENTIFICATION</scope>
</reference>
<dbReference type="AlphaFoldDB" id="A0A0R3T306"/>
<evidence type="ECO:0000313" key="2">
    <source>
        <dbReference type="Proteomes" id="UP000278807"/>
    </source>
</evidence>
<sequence length="140" mass="15499">MDSSYTHSERYNNFHGNIPTNDLKPTVANSLHITHHSILHIEGIMTVYLIGANTPLKVTLGDSFMSEVVAQSLTISQYDRLLNEKQSSHSQSTSCTSMNELPLDLSMKASALQSQKETPVKTGSETTVKPDIDLVFEFTN</sequence>
<name>A0A0R3T306_RODNA</name>
<reference evidence="1 2" key="2">
    <citation type="submission" date="2018-11" db="EMBL/GenBank/DDBJ databases">
        <authorList>
            <consortium name="Pathogen Informatics"/>
        </authorList>
    </citation>
    <scope>NUCLEOTIDE SEQUENCE [LARGE SCALE GENOMIC DNA]</scope>
</reference>
<protein>
    <submittedName>
        <fullName evidence="3">Reverse transcriptase domain-containing protein</fullName>
    </submittedName>
</protein>
<gene>
    <name evidence="1" type="ORF">HNAJ_LOCUS1359</name>
</gene>
<evidence type="ECO:0000313" key="1">
    <source>
        <dbReference type="EMBL" id="VDN97218.1"/>
    </source>
</evidence>